<feature type="domain" description="Glycosyltransferase subfamily 4-like N-terminal" evidence="3">
    <location>
        <begin position="25"/>
        <end position="160"/>
    </location>
</feature>
<evidence type="ECO:0000256" key="1">
    <source>
        <dbReference type="ARBA" id="ARBA00022676"/>
    </source>
</evidence>
<protein>
    <submittedName>
        <fullName evidence="4">Glycosyltransferase involved in cell wall bisynthesis</fullName>
    </submittedName>
</protein>
<gene>
    <name evidence="4" type="ORF">SAMN04488000_107264</name>
</gene>
<dbReference type="Pfam" id="PF13692">
    <property type="entry name" value="Glyco_trans_1_4"/>
    <property type="match status" value="1"/>
</dbReference>
<dbReference type="EMBL" id="FOFV01000007">
    <property type="protein sequence ID" value="SER28077.1"/>
    <property type="molecule type" value="Genomic_DNA"/>
</dbReference>
<keyword evidence="5" id="KW-1185">Reference proteome</keyword>
<proteinExistence type="predicted"/>
<dbReference type="Gene3D" id="3.40.50.2000">
    <property type="entry name" value="Glycogen Phosphorylase B"/>
    <property type="match status" value="2"/>
</dbReference>
<keyword evidence="2 4" id="KW-0808">Transferase</keyword>
<dbReference type="Pfam" id="PF13439">
    <property type="entry name" value="Glyco_transf_4"/>
    <property type="match status" value="1"/>
</dbReference>
<evidence type="ECO:0000256" key="2">
    <source>
        <dbReference type="ARBA" id="ARBA00022679"/>
    </source>
</evidence>
<organism evidence="4 5">
    <name type="scientific">Lentzea albida</name>
    <dbReference type="NCBI Taxonomy" id="65499"/>
    <lineage>
        <taxon>Bacteria</taxon>
        <taxon>Bacillati</taxon>
        <taxon>Actinomycetota</taxon>
        <taxon>Actinomycetes</taxon>
        <taxon>Pseudonocardiales</taxon>
        <taxon>Pseudonocardiaceae</taxon>
        <taxon>Lentzea</taxon>
    </lineage>
</organism>
<dbReference type="STRING" id="65499.SAMN04488000_107264"/>
<evidence type="ECO:0000313" key="4">
    <source>
        <dbReference type="EMBL" id="SER28077.1"/>
    </source>
</evidence>
<dbReference type="GO" id="GO:0016757">
    <property type="term" value="F:glycosyltransferase activity"/>
    <property type="evidence" value="ECO:0007669"/>
    <property type="project" value="UniProtKB-KW"/>
</dbReference>
<sequence>MLPDGRGSMKIAMVLAEDLPGWGGSHAASLAQALRGLGHDVHLHGPEEAGTTPRGAGADLRLGAFVDALRARWDRTRPDLVHAHFLRSGLAAVLAAQRSGVPVVQSFHGVAATEHNGVERLVGKEAALVVANAEHEVLDLAAAGVPRSRIEVVARGVDTDLFQPIGPVSTRSKLRRIVTSVESSADNGVADLIAALPRLRGAELVVAGTAPGRMDRLARWADRLGVRERTHLLGPVLRRDMPAFLRSADVVACVPHRTSWNPMVLEAMACGKPVVGTAVGGLTDAVIDDVTGLLVPPGDPKRLTRALWEVLEDETLRTSCAIAAADRVQARHTWQDVAVCVNRLYGRFPSAAEAARSGTGSR</sequence>
<dbReference type="InterPro" id="IPR028098">
    <property type="entry name" value="Glyco_trans_4-like_N"/>
</dbReference>
<dbReference type="SUPFAM" id="SSF53756">
    <property type="entry name" value="UDP-Glycosyltransferase/glycogen phosphorylase"/>
    <property type="match status" value="1"/>
</dbReference>
<dbReference type="AlphaFoldDB" id="A0A1H9MX21"/>
<dbReference type="PANTHER" id="PTHR12526:SF510">
    <property type="entry name" value="D-INOSITOL 3-PHOSPHATE GLYCOSYLTRANSFERASE"/>
    <property type="match status" value="1"/>
</dbReference>
<dbReference type="PANTHER" id="PTHR12526">
    <property type="entry name" value="GLYCOSYLTRANSFERASE"/>
    <property type="match status" value="1"/>
</dbReference>
<keyword evidence="1" id="KW-0328">Glycosyltransferase</keyword>
<evidence type="ECO:0000259" key="3">
    <source>
        <dbReference type="Pfam" id="PF13439"/>
    </source>
</evidence>
<dbReference type="Proteomes" id="UP000199503">
    <property type="component" value="Unassembled WGS sequence"/>
</dbReference>
<reference evidence="5" key="1">
    <citation type="submission" date="2016-10" db="EMBL/GenBank/DDBJ databases">
        <authorList>
            <person name="Varghese N."/>
            <person name="Submissions S."/>
        </authorList>
    </citation>
    <scope>NUCLEOTIDE SEQUENCE [LARGE SCALE GENOMIC DNA]</scope>
    <source>
        <strain evidence="5">DSM 44437</strain>
    </source>
</reference>
<evidence type="ECO:0000313" key="5">
    <source>
        <dbReference type="Proteomes" id="UP000199503"/>
    </source>
</evidence>
<accession>A0A1H9MX21</accession>
<name>A0A1H9MX21_9PSEU</name>